<dbReference type="AlphaFoldDB" id="A0AAQ3UFR8"/>
<accession>A0AAQ3UFR8</accession>
<keyword evidence="3" id="KW-1185">Reference proteome</keyword>
<evidence type="ECO:0000313" key="2">
    <source>
        <dbReference type="EMBL" id="WVZ90443.1"/>
    </source>
</evidence>
<proteinExistence type="predicted"/>
<sequence>MLPHGGFVQAKLSRWIEIRWQGSLALRIKAESAQITLNSGSFSHSSPLSSEPAASTSPAGSFSEPVLPGRLLPRWRGPARPPPLSAVGSRSLSRSHPTSLPLLAHAQVQVASSRGPEGQAAGEPGAAEHPYRCQPTAAQPARCPCVGCGCATSGPCSSSPAAVCHAHSSPSVRKFEGINCMIYVVDNDFYASESAHVWLVQWWLLALQFGRRTKDFDGND</sequence>
<dbReference type="Proteomes" id="UP001341281">
    <property type="component" value="Chromosome 08"/>
</dbReference>
<organism evidence="2 3">
    <name type="scientific">Paspalum notatum var. saurae</name>
    <dbReference type="NCBI Taxonomy" id="547442"/>
    <lineage>
        <taxon>Eukaryota</taxon>
        <taxon>Viridiplantae</taxon>
        <taxon>Streptophyta</taxon>
        <taxon>Embryophyta</taxon>
        <taxon>Tracheophyta</taxon>
        <taxon>Spermatophyta</taxon>
        <taxon>Magnoliopsida</taxon>
        <taxon>Liliopsida</taxon>
        <taxon>Poales</taxon>
        <taxon>Poaceae</taxon>
        <taxon>PACMAD clade</taxon>
        <taxon>Panicoideae</taxon>
        <taxon>Andropogonodae</taxon>
        <taxon>Paspaleae</taxon>
        <taxon>Paspalinae</taxon>
        <taxon>Paspalum</taxon>
    </lineage>
</organism>
<name>A0AAQ3UFR8_PASNO</name>
<dbReference type="EMBL" id="CP144752">
    <property type="protein sequence ID" value="WVZ90443.1"/>
    <property type="molecule type" value="Genomic_DNA"/>
</dbReference>
<evidence type="ECO:0000313" key="3">
    <source>
        <dbReference type="Proteomes" id="UP001341281"/>
    </source>
</evidence>
<feature type="compositionally biased region" description="Low complexity" evidence="1">
    <location>
        <begin position="40"/>
        <end position="61"/>
    </location>
</feature>
<feature type="region of interest" description="Disordered" evidence="1">
    <location>
        <begin position="40"/>
        <end position="96"/>
    </location>
</feature>
<gene>
    <name evidence="2" type="ORF">U9M48_036745</name>
</gene>
<evidence type="ECO:0000256" key="1">
    <source>
        <dbReference type="SAM" id="MobiDB-lite"/>
    </source>
</evidence>
<protein>
    <submittedName>
        <fullName evidence="2">Uncharacterized protein</fullName>
    </submittedName>
</protein>
<reference evidence="2 3" key="1">
    <citation type="submission" date="2024-02" db="EMBL/GenBank/DDBJ databases">
        <title>High-quality chromosome-scale genome assembly of Pensacola bahiagrass (Paspalum notatum Flugge var. saurae).</title>
        <authorList>
            <person name="Vega J.M."/>
            <person name="Podio M."/>
            <person name="Orjuela J."/>
            <person name="Siena L.A."/>
            <person name="Pessino S.C."/>
            <person name="Combes M.C."/>
            <person name="Mariac C."/>
            <person name="Albertini E."/>
            <person name="Pupilli F."/>
            <person name="Ortiz J.P.A."/>
            <person name="Leblanc O."/>
        </authorList>
    </citation>
    <scope>NUCLEOTIDE SEQUENCE [LARGE SCALE GENOMIC DNA]</scope>
    <source>
        <strain evidence="2">R1</strain>
        <tissue evidence="2">Leaf</tissue>
    </source>
</reference>